<sequence length="453" mass="45702">MISAWVAVAVLIVAAIILLATRRRAVRDIAISARAARITGSTPIAATDAPDAASALAAAEAVGIAMTQAGYSVETVQDVLADIARANGLPESQVVVFPNALLVSARGQGQHRTGTSVSSEGQLLFSQIDEVQRTVDAARTGVLDPRSTIERIERIRAMPPAYGRVVRVVAYAFLSAALSVLLGASWAGVALAAALGLVAGAALLVSERVPRRYGALITVAIAFVVAFAVFSLLRAGWGSGIVAALLAPLVVLLPGALLTTAVLELSTGQMMSGAGRAAAGAMQLVLLGAGVVTAGALVGVSDIDLTAKAELLGPVAPWVAVAVFGVAISVHRSAPRRSLPWILLVLYIAYATQVLGGLLLGGVFSAFVGALCVTPVTALVARQPSGPAALVSFTPAFWLLVPGALGLVGVADVLGGDAAASTSLVATLATMVAIALGVLAGSSLSNRMQRPAL</sequence>
<gene>
    <name evidence="4" type="ORF">Microterr_25510</name>
</gene>
<feature type="transmembrane region" description="Helical" evidence="2">
    <location>
        <begin position="186"/>
        <end position="206"/>
    </location>
</feature>
<keyword evidence="2" id="KW-0472">Membrane</keyword>
<protein>
    <recommendedName>
        <fullName evidence="3">Threonine/serine exporter-like N-terminal domain-containing protein</fullName>
    </recommendedName>
</protein>
<proteinExistence type="inferred from homology"/>
<keyword evidence="5" id="KW-1185">Reference proteome</keyword>
<feature type="transmembrane region" description="Helical" evidence="2">
    <location>
        <begin position="161"/>
        <end position="180"/>
    </location>
</feature>
<evidence type="ECO:0000259" key="3">
    <source>
        <dbReference type="Pfam" id="PF06738"/>
    </source>
</evidence>
<keyword evidence="2" id="KW-0812">Transmembrane</keyword>
<keyword evidence="2" id="KW-1133">Transmembrane helix</keyword>
<feature type="transmembrane region" description="Helical" evidence="2">
    <location>
        <begin position="213"/>
        <end position="235"/>
    </location>
</feature>
<dbReference type="Proteomes" id="UP001317779">
    <property type="component" value="Chromosome"/>
</dbReference>
<dbReference type="InterPro" id="IPR051361">
    <property type="entry name" value="ThrE/Ser_Exporter"/>
</dbReference>
<dbReference type="RefSeq" id="WP_263797523.1">
    <property type="nucleotide sequence ID" value="NZ_AP027141.1"/>
</dbReference>
<feature type="transmembrane region" description="Helical" evidence="2">
    <location>
        <begin position="241"/>
        <end position="265"/>
    </location>
</feature>
<evidence type="ECO:0000256" key="2">
    <source>
        <dbReference type="SAM" id="Phobius"/>
    </source>
</evidence>
<evidence type="ECO:0000313" key="4">
    <source>
        <dbReference type="EMBL" id="BDV31891.1"/>
    </source>
</evidence>
<feature type="transmembrane region" description="Helical" evidence="2">
    <location>
        <begin position="423"/>
        <end position="444"/>
    </location>
</feature>
<dbReference type="PANTHER" id="PTHR31082">
    <property type="entry name" value="PHEROMONE-REGULATED MEMBRANE PROTEIN 10"/>
    <property type="match status" value="1"/>
</dbReference>
<feature type="transmembrane region" description="Helical" evidence="2">
    <location>
        <begin position="338"/>
        <end position="356"/>
    </location>
</feature>
<evidence type="ECO:0000256" key="1">
    <source>
        <dbReference type="ARBA" id="ARBA00034125"/>
    </source>
</evidence>
<dbReference type="InterPro" id="IPR010619">
    <property type="entry name" value="ThrE-like_N"/>
</dbReference>
<feature type="transmembrane region" description="Helical" evidence="2">
    <location>
        <begin position="388"/>
        <end position="411"/>
    </location>
</feature>
<accession>A0ABM8E2F3</accession>
<feature type="transmembrane region" description="Helical" evidence="2">
    <location>
        <begin position="277"/>
        <end position="299"/>
    </location>
</feature>
<dbReference type="EMBL" id="AP027141">
    <property type="protein sequence ID" value="BDV31891.1"/>
    <property type="molecule type" value="Genomic_DNA"/>
</dbReference>
<evidence type="ECO:0000313" key="5">
    <source>
        <dbReference type="Proteomes" id="UP001317779"/>
    </source>
</evidence>
<dbReference type="PANTHER" id="PTHR31082:SF4">
    <property type="entry name" value="PHEROMONE-REGULATED MEMBRANE PROTEIN 10"/>
    <property type="match status" value="1"/>
</dbReference>
<comment type="similarity">
    <text evidence="1">Belongs to the ThrE exporter (TC 2.A.79) family.</text>
</comment>
<feature type="transmembrane region" description="Helical" evidence="2">
    <location>
        <begin position="311"/>
        <end position="331"/>
    </location>
</feature>
<feature type="domain" description="Threonine/serine exporter-like N-terminal" evidence="3">
    <location>
        <begin position="61"/>
        <end position="296"/>
    </location>
</feature>
<organism evidence="4 5">
    <name type="scientific">Microbacterium terricola</name>
    <dbReference type="NCBI Taxonomy" id="344163"/>
    <lineage>
        <taxon>Bacteria</taxon>
        <taxon>Bacillati</taxon>
        <taxon>Actinomycetota</taxon>
        <taxon>Actinomycetes</taxon>
        <taxon>Micrococcales</taxon>
        <taxon>Microbacteriaceae</taxon>
        <taxon>Microbacterium</taxon>
    </lineage>
</organism>
<dbReference type="Pfam" id="PF06738">
    <property type="entry name" value="ThrE"/>
    <property type="match status" value="1"/>
</dbReference>
<name>A0ABM8E2F3_9MICO</name>
<feature type="transmembrane region" description="Helical" evidence="2">
    <location>
        <begin position="6"/>
        <end position="22"/>
    </location>
</feature>
<feature type="transmembrane region" description="Helical" evidence="2">
    <location>
        <begin position="362"/>
        <end position="381"/>
    </location>
</feature>
<reference evidence="4 5" key="1">
    <citation type="submission" date="2022-12" db="EMBL/GenBank/DDBJ databases">
        <title>Microbacterium terricola strain KV-448 chromosome, complete genome.</title>
        <authorList>
            <person name="Oshima T."/>
            <person name="Moriya T."/>
            <person name="Bessho Y."/>
        </authorList>
    </citation>
    <scope>NUCLEOTIDE SEQUENCE [LARGE SCALE GENOMIC DNA]</scope>
    <source>
        <strain evidence="4 5">KV-448</strain>
    </source>
</reference>